<proteinExistence type="predicted"/>
<evidence type="ECO:0000256" key="4">
    <source>
        <dbReference type="ARBA" id="ARBA00023004"/>
    </source>
</evidence>
<dbReference type="GO" id="GO:0051539">
    <property type="term" value="F:4 iron, 4 sulfur cluster binding"/>
    <property type="evidence" value="ECO:0007669"/>
    <property type="project" value="UniProtKB-UniRule"/>
</dbReference>
<keyword evidence="9" id="KW-1185">Reference proteome</keyword>
<dbReference type="Gene3D" id="1.10.1060.10">
    <property type="entry name" value="Alpha-helical ferredoxin"/>
    <property type="match status" value="1"/>
</dbReference>
<dbReference type="PANTHER" id="PTHR32479:SF20">
    <property type="entry name" value="GLYCOLATE OXIDASE IRON-SULFUR SUBUNIT"/>
    <property type="match status" value="1"/>
</dbReference>
<comment type="catalytic activity">
    <reaction evidence="6">
        <text>glycolate + A = glyoxylate + AH2</text>
        <dbReference type="Rhea" id="RHEA:21264"/>
        <dbReference type="ChEBI" id="CHEBI:13193"/>
        <dbReference type="ChEBI" id="CHEBI:17499"/>
        <dbReference type="ChEBI" id="CHEBI:29805"/>
        <dbReference type="ChEBI" id="CHEBI:36655"/>
        <dbReference type="EC" id="1.1.99.14"/>
    </reaction>
</comment>
<dbReference type="PROSITE" id="PS51379">
    <property type="entry name" value="4FE4S_FER_2"/>
    <property type="match status" value="1"/>
</dbReference>
<comment type="function">
    <text evidence="6">Component of a complex that catalyzes the oxidation of glycolate to glyoxylate.</text>
</comment>
<dbReference type="InterPro" id="IPR017900">
    <property type="entry name" value="4Fe4S_Fe_S_CS"/>
</dbReference>
<dbReference type="EMBL" id="CP036259">
    <property type="protein sequence ID" value="QDR79053.1"/>
    <property type="molecule type" value="Genomic_DNA"/>
</dbReference>
<dbReference type="PROSITE" id="PS00198">
    <property type="entry name" value="4FE4S_FER_1"/>
    <property type="match status" value="2"/>
</dbReference>
<keyword evidence="4 6" id="KW-0408">Iron</keyword>
<keyword evidence="1 6" id="KW-0004">4Fe-4S</keyword>
<comment type="catalytic activity">
    <reaction evidence="6">
        <text>(R)-lactate + A = pyruvate + AH2</text>
        <dbReference type="Rhea" id="RHEA:15089"/>
        <dbReference type="ChEBI" id="CHEBI:13193"/>
        <dbReference type="ChEBI" id="CHEBI:15361"/>
        <dbReference type="ChEBI" id="CHEBI:16004"/>
        <dbReference type="ChEBI" id="CHEBI:17499"/>
    </reaction>
</comment>
<dbReference type="Pfam" id="PF13183">
    <property type="entry name" value="Fer4_8"/>
    <property type="match status" value="1"/>
</dbReference>
<organism evidence="8 9">
    <name type="scientific">Sporomusa termitida</name>
    <dbReference type="NCBI Taxonomy" id="2377"/>
    <lineage>
        <taxon>Bacteria</taxon>
        <taxon>Bacillati</taxon>
        <taxon>Bacillota</taxon>
        <taxon>Negativicutes</taxon>
        <taxon>Selenomonadales</taxon>
        <taxon>Sporomusaceae</taxon>
        <taxon>Sporomusa</taxon>
    </lineage>
</organism>
<evidence type="ECO:0000256" key="3">
    <source>
        <dbReference type="ARBA" id="ARBA00022737"/>
    </source>
</evidence>
<dbReference type="EC" id="1.1.99.14" evidence="6"/>
<dbReference type="AlphaFoldDB" id="A0A517DNW1"/>
<keyword evidence="6" id="KW-0813">Transport</keyword>
<reference evidence="8 9" key="1">
    <citation type="submission" date="2019-02" db="EMBL/GenBank/DDBJ databases">
        <title>Closed genome of Sporomusa termitida DSM 4440.</title>
        <authorList>
            <person name="Poehlein A."/>
            <person name="Daniel R."/>
        </authorList>
    </citation>
    <scope>NUCLEOTIDE SEQUENCE [LARGE SCALE GENOMIC DNA]</scope>
    <source>
        <strain evidence="8 9">DSM 4440</strain>
    </source>
</reference>
<evidence type="ECO:0000313" key="9">
    <source>
        <dbReference type="Proteomes" id="UP000320776"/>
    </source>
</evidence>
<keyword evidence="2 6" id="KW-0479">Metal-binding</keyword>
<dbReference type="InterPro" id="IPR017896">
    <property type="entry name" value="4Fe4S_Fe-S-bd"/>
</dbReference>
<name>A0A517DNW1_9FIRM</name>
<dbReference type="Pfam" id="PF02754">
    <property type="entry name" value="CCG"/>
    <property type="match status" value="2"/>
</dbReference>
<dbReference type="GO" id="GO:0019154">
    <property type="term" value="F:glycolate dehydrogenase activity"/>
    <property type="evidence" value="ECO:0007669"/>
    <property type="project" value="UniProtKB-EC"/>
</dbReference>
<dbReference type="SUPFAM" id="SSF46548">
    <property type="entry name" value="alpha-helical ferredoxin"/>
    <property type="match status" value="1"/>
</dbReference>
<evidence type="ECO:0000259" key="7">
    <source>
        <dbReference type="PROSITE" id="PS51379"/>
    </source>
</evidence>
<keyword evidence="6" id="KW-0249">Electron transport</keyword>
<comment type="cofactor">
    <cofactor evidence="6">
        <name>[4Fe-4S] cluster</name>
        <dbReference type="ChEBI" id="CHEBI:49883"/>
    </cofactor>
    <text evidence="6">Binds 2 [4Fe-4S] clusters.</text>
</comment>
<accession>A0A517DNW1</accession>
<dbReference type="InterPro" id="IPR009051">
    <property type="entry name" value="Helical_ferredxn"/>
</dbReference>
<evidence type="ECO:0000256" key="6">
    <source>
        <dbReference type="PIRNR" id="PIRNR000139"/>
    </source>
</evidence>
<gene>
    <name evidence="8" type="primary">lutA_1</name>
    <name evidence="8" type="ORF">SPTER_03120</name>
</gene>
<dbReference type="PANTHER" id="PTHR32479">
    <property type="entry name" value="GLYCOLATE OXIDASE IRON-SULFUR SUBUNIT"/>
    <property type="match status" value="1"/>
</dbReference>
<evidence type="ECO:0000313" key="8">
    <source>
        <dbReference type="EMBL" id="QDR79053.1"/>
    </source>
</evidence>
<evidence type="ECO:0000256" key="2">
    <source>
        <dbReference type="ARBA" id="ARBA00022723"/>
    </source>
</evidence>
<keyword evidence="3" id="KW-0677">Repeat</keyword>
<dbReference type="KEGG" id="sted:SPTER_03120"/>
<dbReference type="RefSeq" id="WP_144348750.1">
    <property type="nucleotide sequence ID" value="NZ_CP036259.1"/>
</dbReference>
<evidence type="ECO:0000256" key="1">
    <source>
        <dbReference type="ARBA" id="ARBA00022485"/>
    </source>
</evidence>
<dbReference type="InterPro" id="IPR004017">
    <property type="entry name" value="Cys_rich_dom"/>
</dbReference>
<dbReference type="InterPro" id="IPR012257">
    <property type="entry name" value="Glc_ox_4Fe-4S"/>
</dbReference>
<protein>
    <recommendedName>
        <fullName evidence="6">Glycolate oxidase iron-sulfur subunit</fullName>
        <ecNumber evidence="6">1.1.99.14</ecNumber>
    </recommendedName>
</protein>
<feature type="domain" description="4Fe-4S ferredoxin-type" evidence="7">
    <location>
        <begin position="4"/>
        <end position="34"/>
    </location>
</feature>
<dbReference type="GO" id="GO:0046872">
    <property type="term" value="F:metal ion binding"/>
    <property type="evidence" value="ECO:0007669"/>
    <property type="project" value="UniProtKB-UniRule"/>
</dbReference>
<dbReference type="PIRSF" id="PIRSF000139">
    <property type="entry name" value="Glc_ox_4Fe-4S"/>
    <property type="match status" value="1"/>
</dbReference>
<dbReference type="Proteomes" id="UP000320776">
    <property type="component" value="Chromosome"/>
</dbReference>
<sequence length="434" mass="47221">MNADALRKLVNQCVRCGQCRSVCPVFQEISIESGVARGKLALLRSFLEGQEVPAEELQGLLNKCLLCKTCGSQCPSGVAADELILAGRELMAQKRGLSPVKKAVFSVLKNRKVFDFCLSMASLGQDFGIKRLPGKRLGAISRFPMPGLARRRVIPPFAGKSLRKQYPEVIKVNQPQARVAFFTGCMANYIYTGSGKAAIDVLVANHIEVVLPKKQHCCGYPVFTAGDAEDGRLLARHNIDIFSEVTVDAVITVCGSCGSAWRHEYQRLLTDDPVYLKKLAVIARKTYDIAEYLTEVKPINKNDLGEVNAHITIHDPCHLGARGMGVTKQVRQLLSAIPGVKISEMKEPGRCCGSGGSFNLGYYDIARGINDNKVADIAQTGADMVVTGCGSCRMHLIDGLVQNRQEHNVMHTIELLAQSYAAKQAGGKTQKSIS</sequence>
<evidence type="ECO:0000256" key="5">
    <source>
        <dbReference type="ARBA" id="ARBA00023014"/>
    </source>
</evidence>
<dbReference type="OrthoDB" id="5241828at2"/>
<keyword evidence="5 6" id="KW-0411">Iron-sulfur</keyword>